<keyword evidence="2" id="KW-0813">Transport</keyword>
<evidence type="ECO:0000313" key="8">
    <source>
        <dbReference type="EMBL" id="MFD2910385.1"/>
    </source>
</evidence>
<evidence type="ECO:0000259" key="7">
    <source>
        <dbReference type="PROSITE" id="PS50850"/>
    </source>
</evidence>
<evidence type="ECO:0000256" key="5">
    <source>
        <dbReference type="ARBA" id="ARBA00023136"/>
    </source>
</evidence>
<accession>A0ABW5ZDP3</accession>
<protein>
    <submittedName>
        <fullName evidence="8">MFS transporter</fullName>
    </submittedName>
</protein>
<evidence type="ECO:0000256" key="3">
    <source>
        <dbReference type="ARBA" id="ARBA00022692"/>
    </source>
</evidence>
<dbReference type="PANTHER" id="PTHR23527:SF1">
    <property type="entry name" value="BLL3282 PROTEIN"/>
    <property type="match status" value="1"/>
</dbReference>
<keyword evidence="5 6" id="KW-0472">Membrane</keyword>
<feature type="domain" description="Major facilitator superfamily (MFS) profile" evidence="7">
    <location>
        <begin position="1"/>
        <end position="399"/>
    </location>
</feature>
<proteinExistence type="predicted"/>
<organism evidence="8 9">
    <name type="scientific">Jeotgalibacillus terrae</name>
    <dbReference type="NCBI Taxonomy" id="587735"/>
    <lineage>
        <taxon>Bacteria</taxon>
        <taxon>Bacillati</taxon>
        <taxon>Bacillota</taxon>
        <taxon>Bacilli</taxon>
        <taxon>Bacillales</taxon>
        <taxon>Caryophanaceae</taxon>
        <taxon>Jeotgalibacillus</taxon>
    </lineage>
</organism>
<name>A0ABW5ZDP3_9BACL</name>
<feature type="transmembrane region" description="Helical" evidence="6">
    <location>
        <begin position="167"/>
        <end position="187"/>
    </location>
</feature>
<evidence type="ECO:0000256" key="6">
    <source>
        <dbReference type="SAM" id="Phobius"/>
    </source>
</evidence>
<dbReference type="Pfam" id="PF07690">
    <property type="entry name" value="MFS_1"/>
    <property type="match status" value="1"/>
</dbReference>
<feature type="transmembrane region" description="Helical" evidence="6">
    <location>
        <begin position="375"/>
        <end position="394"/>
    </location>
</feature>
<dbReference type="SUPFAM" id="SSF103473">
    <property type="entry name" value="MFS general substrate transporter"/>
    <property type="match status" value="1"/>
</dbReference>
<dbReference type="InterPro" id="IPR036259">
    <property type="entry name" value="MFS_trans_sf"/>
</dbReference>
<dbReference type="InterPro" id="IPR052952">
    <property type="entry name" value="MFS-Transporter"/>
</dbReference>
<keyword evidence="9" id="KW-1185">Reference proteome</keyword>
<dbReference type="InterPro" id="IPR020846">
    <property type="entry name" value="MFS_dom"/>
</dbReference>
<feature type="transmembrane region" description="Helical" evidence="6">
    <location>
        <begin position="143"/>
        <end position="161"/>
    </location>
</feature>
<feature type="transmembrane region" description="Helical" evidence="6">
    <location>
        <begin position="244"/>
        <end position="268"/>
    </location>
</feature>
<dbReference type="EMBL" id="JBHUPG010000001">
    <property type="protein sequence ID" value="MFD2910385.1"/>
    <property type="molecule type" value="Genomic_DNA"/>
</dbReference>
<feature type="transmembrane region" description="Helical" evidence="6">
    <location>
        <begin position="50"/>
        <end position="68"/>
    </location>
</feature>
<dbReference type="Proteomes" id="UP001597561">
    <property type="component" value="Unassembled WGS sequence"/>
</dbReference>
<feature type="transmembrane region" description="Helical" evidence="6">
    <location>
        <begin position="104"/>
        <end position="122"/>
    </location>
</feature>
<comment type="caution">
    <text evidence="8">The sequence shown here is derived from an EMBL/GenBank/DDBJ whole genome shotgun (WGS) entry which is preliminary data.</text>
</comment>
<evidence type="ECO:0000256" key="4">
    <source>
        <dbReference type="ARBA" id="ARBA00022989"/>
    </source>
</evidence>
<feature type="transmembrane region" description="Helical" evidence="6">
    <location>
        <begin position="341"/>
        <end position="363"/>
    </location>
</feature>
<comment type="subcellular location">
    <subcellularLocation>
        <location evidence="1">Cell membrane</location>
        <topology evidence="1">Multi-pass membrane protein</topology>
    </subcellularLocation>
</comment>
<keyword evidence="4 6" id="KW-1133">Transmembrane helix</keyword>
<dbReference type="PROSITE" id="PS50850">
    <property type="entry name" value="MFS"/>
    <property type="match status" value="1"/>
</dbReference>
<feature type="transmembrane region" description="Helical" evidence="6">
    <location>
        <begin position="208"/>
        <end position="224"/>
    </location>
</feature>
<keyword evidence="3 6" id="KW-0812">Transmembrane</keyword>
<feature type="transmembrane region" description="Helical" evidence="6">
    <location>
        <begin position="307"/>
        <end position="329"/>
    </location>
</feature>
<dbReference type="PANTHER" id="PTHR23527">
    <property type="entry name" value="BLL3282 PROTEIN"/>
    <property type="match status" value="1"/>
</dbReference>
<reference evidence="9" key="1">
    <citation type="journal article" date="2019" name="Int. J. Syst. Evol. Microbiol.">
        <title>The Global Catalogue of Microorganisms (GCM) 10K type strain sequencing project: providing services to taxonomists for standard genome sequencing and annotation.</title>
        <authorList>
            <consortium name="The Broad Institute Genomics Platform"/>
            <consortium name="The Broad Institute Genome Sequencing Center for Infectious Disease"/>
            <person name="Wu L."/>
            <person name="Ma J."/>
        </authorList>
    </citation>
    <scope>NUCLEOTIDE SEQUENCE [LARGE SCALE GENOMIC DNA]</scope>
    <source>
        <strain evidence="9">KCTC 13528</strain>
    </source>
</reference>
<dbReference type="Gene3D" id="1.20.1250.20">
    <property type="entry name" value="MFS general substrate transporter like domains"/>
    <property type="match status" value="2"/>
</dbReference>
<gene>
    <name evidence="8" type="ORF">ACFS5P_00700</name>
</gene>
<feature type="transmembrane region" description="Helical" evidence="6">
    <location>
        <begin position="80"/>
        <end position="98"/>
    </location>
</feature>
<feature type="transmembrane region" description="Helical" evidence="6">
    <location>
        <begin position="280"/>
        <end position="301"/>
    </location>
</feature>
<sequence length="400" mass="42639">MSTIHRQLSTSWQMLGWLLLAQVAVALVGRSLAPLGPLIAEDLMLTKAQVGLLPSFLFLGQMLVSIPAGMLTDKIGTRRLLLLLCLVLGSAFLVGTFASSFYMLLFFIMIGGMGYGATHPVTNRGILYWFPAKRGTAMGIKQMGVTFGSALAAIALLPLAVMFGWRIALAAACVVLMLSGVVAYCFYREQLAEKTGREPSMKGGMRSLITYKPLLMISVIALILNGSQMSVNTYLLFFVTDELFLSLAIAGTMLVLSEVGGSVGRILWGTVSDSIFGGKRFPVLMMIIITALTGTLGMAFLSDGVPVPLLVFIVIILGFAVSGFNGLWMNIATELTPKEQAGAASGVSLTIGSAGVIILPPLFGLTIDISGNFHTAWFLLAGLLGLAAIIAVVLRRMREF</sequence>
<dbReference type="RefSeq" id="WP_204728065.1">
    <property type="nucleotide sequence ID" value="NZ_JAFBDK010000002.1"/>
</dbReference>
<evidence type="ECO:0000256" key="2">
    <source>
        <dbReference type="ARBA" id="ARBA00022448"/>
    </source>
</evidence>
<evidence type="ECO:0000313" key="9">
    <source>
        <dbReference type="Proteomes" id="UP001597561"/>
    </source>
</evidence>
<evidence type="ECO:0000256" key="1">
    <source>
        <dbReference type="ARBA" id="ARBA00004651"/>
    </source>
</evidence>
<dbReference type="InterPro" id="IPR011701">
    <property type="entry name" value="MFS"/>
</dbReference>